<organism evidence="2">
    <name type="scientific">Anopheles darlingi</name>
    <name type="common">Mosquito</name>
    <dbReference type="NCBI Taxonomy" id="43151"/>
    <lineage>
        <taxon>Eukaryota</taxon>
        <taxon>Metazoa</taxon>
        <taxon>Ecdysozoa</taxon>
        <taxon>Arthropoda</taxon>
        <taxon>Hexapoda</taxon>
        <taxon>Insecta</taxon>
        <taxon>Pterygota</taxon>
        <taxon>Neoptera</taxon>
        <taxon>Endopterygota</taxon>
        <taxon>Diptera</taxon>
        <taxon>Nematocera</taxon>
        <taxon>Culicoidea</taxon>
        <taxon>Culicidae</taxon>
        <taxon>Anophelinae</taxon>
        <taxon>Anopheles</taxon>
    </lineage>
</organism>
<evidence type="ECO:0000256" key="1">
    <source>
        <dbReference type="SAM" id="MobiDB-lite"/>
    </source>
</evidence>
<protein>
    <submittedName>
        <fullName evidence="2 3">Uncharacterized protein</fullName>
    </submittedName>
</protein>
<evidence type="ECO:0000313" key="4">
    <source>
        <dbReference type="Proteomes" id="UP000000673"/>
    </source>
</evidence>
<reference evidence="2" key="2">
    <citation type="submission" date="2010-05" db="EMBL/GenBank/DDBJ databases">
        <authorList>
            <person name="Almeida L.G."/>
            <person name="Nicolas M.F."/>
            <person name="Souza R.C."/>
            <person name="Vasconcelos A.T.R."/>
        </authorList>
    </citation>
    <scope>NUCLEOTIDE SEQUENCE</scope>
</reference>
<accession>W5JR96</accession>
<reference evidence="2" key="3">
    <citation type="journal article" date="2013" name="Nucleic Acids Res.">
        <title>The genome of Anopheles darlingi, the main neotropical malaria vector.</title>
        <authorList>
            <person name="Marinotti O."/>
            <person name="Cerqueira G.C."/>
            <person name="de Almeida L.G."/>
            <person name="Ferro M.I."/>
            <person name="Loreto E.L."/>
            <person name="Zaha A."/>
            <person name="Teixeira S.M."/>
            <person name="Wespiser A.R."/>
            <person name="Almeida E Silva A."/>
            <person name="Schlindwein A.D."/>
            <person name="Pacheco A.C."/>
            <person name="Silva A.L."/>
            <person name="Graveley B.R."/>
            <person name="Walenz B.P."/>
            <person name="Lima Bde A."/>
            <person name="Ribeiro C.A."/>
            <person name="Nunes-Silva C.G."/>
            <person name="de Carvalho C.R."/>
            <person name="Soares C.M."/>
            <person name="de Menezes C.B."/>
            <person name="Matiolli C."/>
            <person name="Caffrey D."/>
            <person name="Araujo D.A."/>
            <person name="de Oliveira D.M."/>
            <person name="Golenbock D."/>
            <person name="Grisard E.C."/>
            <person name="Fantinatti-Garboggini F."/>
            <person name="de Carvalho F.M."/>
            <person name="Barcellos F.G."/>
            <person name="Prosdocimi F."/>
            <person name="May G."/>
            <person name="Azevedo Junior G.M."/>
            <person name="Guimaraes G.M."/>
            <person name="Goldman G.H."/>
            <person name="Padilha I.Q."/>
            <person name="Batista Jda S."/>
            <person name="Ferro J.A."/>
            <person name="Ribeiro J.M."/>
            <person name="Fietto J.L."/>
            <person name="Dabbas K.M."/>
            <person name="Cerdeira L."/>
            <person name="Agnez-Lima L.F."/>
            <person name="Brocchi M."/>
            <person name="de Carvalho M.O."/>
            <person name="Teixeira Mde M."/>
            <person name="Diniz Maia Mde M."/>
            <person name="Goldman M.H."/>
            <person name="Cruz Schneider M.P."/>
            <person name="Felipe M.S."/>
            <person name="Hungria M."/>
            <person name="Nicolas M.F."/>
            <person name="Pereira M."/>
            <person name="Montes M.A."/>
            <person name="Cantao M.E."/>
            <person name="Vincentz M."/>
            <person name="Rafael M.S."/>
            <person name="Silverman N."/>
            <person name="Stoco P.H."/>
            <person name="Souza R.C."/>
            <person name="Vicentini R."/>
            <person name="Gazzinelli R.T."/>
            <person name="Neves Rde O."/>
            <person name="Silva R."/>
            <person name="Astolfi-Filho S."/>
            <person name="Maciel T.E."/>
            <person name="Urmenyi T.P."/>
            <person name="Tadei W.P."/>
            <person name="Camargo E.P."/>
            <person name="de Vasconcelos A.T."/>
        </authorList>
    </citation>
    <scope>NUCLEOTIDE SEQUENCE</scope>
</reference>
<dbReference type="EMBL" id="ADMH02000656">
    <property type="protein sequence ID" value="ETN65425.1"/>
    <property type="molecule type" value="Genomic_DNA"/>
</dbReference>
<reference evidence="3" key="4">
    <citation type="submission" date="2015-06" db="UniProtKB">
        <authorList>
            <consortium name="EnsemblMetazoa"/>
        </authorList>
    </citation>
    <scope>IDENTIFICATION</scope>
</reference>
<dbReference type="eggNOG" id="ENOG502T831">
    <property type="taxonomic scope" value="Eukaryota"/>
</dbReference>
<evidence type="ECO:0000313" key="3">
    <source>
        <dbReference type="EnsemblMetazoa" id="ADAC002812-PA"/>
    </source>
</evidence>
<evidence type="ECO:0000313" key="2">
    <source>
        <dbReference type="EMBL" id="ETN65425.1"/>
    </source>
</evidence>
<name>W5JR96_ANODA</name>
<dbReference type="EnsemblMetazoa" id="ADAC002812-RA">
    <property type="protein sequence ID" value="ADAC002812-PA"/>
    <property type="gene ID" value="ADAC002812"/>
</dbReference>
<feature type="region of interest" description="Disordered" evidence="1">
    <location>
        <begin position="175"/>
        <end position="199"/>
    </location>
</feature>
<sequence>MTRDTVNLMEMIVQEISSGECNRSKVRVRKKFLEDDPSKDDPTPCPRCTSREQRNMVRYMYINLNEAIYKCEAPDCMYPFGNYKYKNFETNTVYQYENPDEVVPFCDISGTGTTLDPAYFNVDFVPPQLDTKRSTAEAETKSPSSKSIPTFDVDVFDEILKDLWSSTSVANATATTETSCPLANRESKNEPASSSLLPPAKSRKLEKCLKAVEQTKTRMRKNMFKYPRKHKVVEPINAKHVVEPITETKLRITKIPCQLPKDLRSANNVELNNILKGLVYDKDIKPAEFMSTLRNVTRRAHTSPSVKTQQMLHFINKSMDSRENKESLRVIAPSSTVQQSVQTLNPVDDAPASSVSANTTTAATGETPFIQITTCEAQDSGGMDLFIKLLE</sequence>
<keyword evidence="4" id="KW-1185">Reference proteome</keyword>
<dbReference type="Proteomes" id="UP000000673">
    <property type="component" value="Unassembled WGS sequence"/>
</dbReference>
<dbReference type="HOGENOM" id="CLU_639710_0_0_1"/>
<proteinExistence type="predicted"/>
<reference evidence="2 4" key="1">
    <citation type="journal article" date="2010" name="BMC Genomics">
        <title>Combination of measures distinguishes pre-miRNAs from other stem-loops in the genome of the newly sequenced Anopheles darlingi.</title>
        <authorList>
            <person name="Mendes N.D."/>
            <person name="Freitas A.T."/>
            <person name="Vasconcelos A.T."/>
            <person name="Sagot M.F."/>
        </authorList>
    </citation>
    <scope>NUCLEOTIDE SEQUENCE</scope>
</reference>
<dbReference type="VEuPathDB" id="VectorBase:ADAR2_006450"/>
<dbReference type="AlphaFoldDB" id="W5JR96"/>
<gene>
    <name evidence="2" type="ORF">AND_002812</name>
</gene>
<dbReference type="VEuPathDB" id="VectorBase:ADAC002812"/>